<organism evidence="2 3">
    <name type="scientific">Pseudozyma hubeiensis (strain SY62)</name>
    <name type="common">Yeast</name>
    <dbReference type="NCBI Taxonomy" id="1305764"/>
    <lineage>
        <taxon>Eukaryota</taxon>
        <taxon>Fungi</taxon>
        <taxon>Dikarya</taxon>
        <taxon>Basidiomycota</taxon>
        <taxon>Ustilaginomycotina</taxon>
        <taxon>Ustilaginomycetes</taxon>
        <taxon>Ustilaginales</taxon>
        <taxon>Ustilaginaceae</taxon>
        <taxon>Pseudozyma</taxon>
    </lineage>
</organism>
<sequence>MYISEQRYASSNEIPVCDPKRLDTKPGVLSLILFAFVWFQYHGSVPAELYFKYGSLAEHDHATARKTSGDEPDLEPIDLFRKYKVLPPLTSLRNSSGQFDFIQRKEAFGLYYVGHAFPGMLWSILMAVQNTNKFRKAYPRAHRVLGRITLGISTLLSLSGWALLRKKGLSYRHEDWSHLHKVRFNGTTVFLWPSFASMTDIIGILVMFTGYKTIVYARQGNYAAHRTWARFHTYAGFAIPVQRVWLGIILSVAMLIPLLPKSILQRFNYPSNDEAIYKAELGSQGLAVFLAAVSTAFIVYRDVVQRPSRRDHANVKLS</sequence>
<reference evidence="3" key="1">
    <citation type="journal article" date="2013" name="Genome Announc.">
        <title>Draft genome sequence of the basidiomycetous yeast-like fungus Pseudozyma hubeiensis SY62, which produces an abundant amount of the biosurfactant mannosylerythritol lipids.</title>
        <authorList>
            <person name="Konishi M."/>
            <person name="Hatada Y."/>
            <person name="Horiuchi J."/>
        </authorList>
    </citation>
    <scope>NUCLEOTIDE SEQUENCE [LARGE SCALE GENOMIC DNA]</scope>
    <source>
        <strain evidence="3">SY62</strain>
    </source>
</reference>
<dbReference type="GeneID" id="24108170"/>
<keyword evidence="1" id="KW-0812">Transmembrane</keyword>
<dbReference type="eggNOG" id="ENOG502TGAU">
    <property type="taxonomic scope" value="Eukaryota"/>
</dbReference>
<keyword evidence="3" id="KW-1185">Reference proteome</keyword>
<dbReference type="GO" id="GO:0005840">
    <property type="term" value="C:ribosome"/>
    <property type="evidence" value="ECO:0007669"/>
    <property type="project" value="UniProtKB-KW"/>
</dbReference>
<feature type="transmembrane region" description="Helical" evidence="1">
    <location>
        <begin position="27"/>
        <end position="43"/>
    </location>
</feature>
<protein>
    <submittedName>
        <fullName evidence="2">Mitochondrial ribosomal protein subunit</fullName>
    </submittedName>
</protein>
<proteinExistence type="predicted"/>
<feature type="transmembrane region" description="Helical" evidence="1">
    <location>
        <begin position="279"/>
        <end position="300"/>
    </location>
</feature>
<keyword evidence="1" id="KW-0472">Membrane</keyword>
<evidence type="ECO:0000313" key="3">
    <source>
        <dbReference type="Proteomes" id="UP000014071"/>
    </source>
</evidence>
<accession>R9P244</accession>
<keyword evidence="2" id="KW-0687">Ribonucleoprotein</keyword>
<keyword evidence="2" id="KW-0689">Ribosomal protein</keyword>
<evidence type="ECO:0000256" key="1">
    <source>
        <dbReference type="SAM" id="Phobius"/>
    </source>
</evidence>
<name>R9P244_PSEHS</name>
<dbReference type="OrthoDB" id="2555807at2759"/>
<evidence type="ECO:0000313" key="2">
    <source>
        <dbReference type="EMBL" id="GAC95304.1"/>
    </source>
</evidence>
<feature type="transmembrane region" description="Helical" evidence="1">
    <location>
        <begin position="231"/>
        <end position="259"/>
    </location>
</feature>
<gene>
    <name evidence="2" type="ORF">PHSY_002879</name>
</gene>
<dbReference type="Proteomes" id="UP000014071">
    <property type="component" value="Unassembled WGS sequence"/>
</dbReference>
<dbReference type="RefSeq" id="XP_012188891.1">
    <property type="nucleotide sequence ID" value="XM_012333501.1"/>
</dbReference>
<feature type="transmembrane region" description="Helical" evidence="1">
    <location>
        <begin position="109"/>
        <end position="128"/>
    </location>
</feature>
<keyword evidence="1" id="KW-1133">Transmembrane helix</keyword>
<feature type="transmembrane region" description="Helical" evidence="1">
    <location>
        <begin position="144"/>
        <end position="164"/>
    </location>
</feature>
<feature type="transmembrane region" description="Helical" evidence="1">
    <location>
        <begin position="189"/>
        <end position="211"/>
    </location>
</feature>
<dbReference type="EMBL" id="DF238793">
    <property type="protein sequence ID" value="GAC95304.1"/>
    <property type="molecule type" value="Genomic_DNA"/>
</dbReference>
<dbReference type="HOGENOM" id="CLU_909107_0_0_1"/>
<dbReference type="AlphaFoldDB" id="R9P244"/>